<organism evidence="1 2">
    <name type="scientific">Ricinus communis</name>
    <name type="common">Castor bean</name>
    <dbReference type="NCBI Taxonomy" id="3988"/>
    <lineage>
        <taxon>Eukaryota</taxon>
        <taxon>Viridiplantae</taxon>
        <taxon>Streptophyta</taxon>
        <taxon>Embryophyta</taxon>
        <taxon>Tracheophyta</taxon>
        <taxon>Spermatophyta</taxon>
        <taxon>Magnoliopsida</taxon>
        <taxon>eudicotyledons</taxon>
        <taxon>Gunneridae</taxon>
        <taxon>Pentapetalae</taxon>
        <taxon>rosids</taxon>
        <taxon>fabids</taxon>
        <taxon>Malpighiales</taxon>
        <taxon>Euphorbiaceae</taxon>
        <taxon>Acalyphoideae</taxon>
        <taxon>Acalypheae</taxon>
        <taxon>Ricinus</taxon>
    </lineage>
</organism>
<sequence>MEDHQLFQPLLATTTSSSSSSTLEDHEDNDIKLFLSGSSIILRLVTIISLGVISLWANYEASKGFDITVVNDIKDTSAGKRFTLLYISNDKAIRIIQNTSAIVENILYPNSNHSKKKVSHVTLRLISRTHQTSLVRVITNTNHEYAIHIVSPSSDTKNLDSEITLMVLQGMARIWIWDDGKPMAPSWLLDGLVEYIKKAAGFADMRGSGQVPELGHFCLGHRDPRYVAETLEHYEKNVTKGFIQRLNQGLKYGWHDLTVDDALGMPAKNFCGSFGNSSDGFSS</sequence>
<dbReference type="InParanoid" id="B9SRD3"/>
<protein>
    <submittedName>
        <fullName evidence="1">Uncharacterized protein</fullName>
    </submittedName>
</protein>
<dbReference type="KEGG" id="rcu:8288347"/>
<dbReference type="OMA" id="WWKDKDP"/>
<dbReference type="Pfam" id="PF04450">
    <property type="entry name" value="BSP"/>
    <property type="match status" value="1"/>
</dbReference>
<dbReference type="STRING" id="3988.B9SRD3"/>
<dbReference type="eggNOG" id="ENOG502RY2X">
    <property type="taxonomic scope" value="Eukaryota"/>
</dbReference>
<name>B9SRD3_RICCO</name>
<evidence type="ECO:0000313" key="1">
    <source>
        <dbReference type="EMBL" id="EEF33864.1"/>
    </source>
</evidence>
<dbReference type="OrthoDB" id="1924946at2759"/>
<dbReference type="EMBL" id="EQ974096">
    <property type="protein sequence ID" value="EEF33864.1"/>
    <property type="molecule type" value="Genomic_DNA"/>
</dbReference>
<gene>
    <name evidence="1" type="ORF">RCOM_0614280</name>
</gene>
<accession>B9SRD3</accession>
<reference evidence="2" key="1">
    <citation type="journal article" date="2010" name="Nat. Biotechnol.">
        <title>Draft genome sequence of the oilseed species Ricinus communis.</title>
        <authorList>
            <person name="Chan A.P."/>
            <person name="Crabtree J."/>
            <person name="Zhao Q."/>
            <person name="Lorenzi H."/>
            <person name="Orvis J."/>
            <person name="Puiu D."/>
            <person name="Melake-Berhan A."/>
            <person name="Jones K.M."/>
            <person name="Redman J."/>
            <person name="Chen G."/>
            <person name="Cahoon E.B."/>
            <person name="Gedil M."/>
            <person name="Stanke M."/>
            <person name="Haas B.J."/>
            <person name="Wortman J.R."/>
            <person name="Fraser-Liggett C.M."/>
            <person name="Ravel J."/>
            <person name="Rabinowicz P.D."/>
        </authorList>
    </citation>
    <scope>NUCLEOTIDE SEQUENCE [LARGE SCALE GENOMIC DNA]</scope>
    <source>
        <strain evidence="2">cv. Hale</strain>
    </source>
</reference>
<proteinExistence type="predicted"/>
<dbReference type="InterPro" id="IPR007541">
    <property type="entry name" value="Uncharacterised_BSP"/>
</dbReference>
<keyword evidence="2" id="KW-1185">Reference proteome</keyword>
<dbReference type="PANTHER" id="PTHR33321">
    <property type="match status" value="1"/>
</dbReference>
<dbReference type="Proteomes" id="UP000008311">
    <property type="component" value="Unassembled WGS sequence"/>
</dbReference>
<dbReference type="FunCoup" id="B9SRD3">
    <property type="interactions" value="175"/>
</dbReference>
<dbReference type="PANTHER" id="PTHR33321:SF3">
    <property type="entry name" value="OS05G0582000 PROTEIN"/>
    <property type="match status" value="1"/>
</dbReference>
<dbReference type="AlphaFoldDB" id="B9SRD3"/>
<evidence type="ECO:0000313" key="2">
    <source>
        <dbReference type="Proteomes" id="UP000008311"/>
    </source>
</evidence>